<reference evidence="1" key="1">
    <citation type="submission" date="2025-08" db="UniProtKB">
        <authorList>
            <consortium name="Ensembl"/>
        </authorList>
    </citation>
    <scope>IDENTIFICATION</scope>
</reference>
<evidence type="ECO:0000313" key="2">
    <source>
        <dbReference type="Proteomes" id="UP000694421"/>
    </source>
</evidence>
<name>A0A8D0BTE2_SALMN</name>
<organism evidence="1 2">
    <name type="scientific">Salvator merianae</name>
    <name type="common">Argentine black and white tegu</name>
    <name type="synonym">Tupinambis merianae</name>
    <dbReference type="NCBI Taxonomy" id="96440"/>
    <lineage>
        <taxon>Eukaryota</taxon>
        <taxon>Metazoa</taxon>
        <taxon>Chordata</taxon>
        <taxon>Craniata</taxon>
        <taxon>Vertebrata</taxon>
        <taxon>Euteleostomi</taxon>
        <taxon>Lepidosauria</taxon>
        <taxon>Squamata</taxon>
        <taxon>Bifurcata</taxon>
        <taxon>Unidentata</taxon>
        <taxon>Episquamata</taxon>
        <taxon>Laterata</taxon>
        <taxon>Teiioidea</taxon>
        <taxon>Teiidae</taxon>
        <taxon>Salvator</taxon>
    </lineage>
</organism>
<evidence type="ECO:0000313" key="1">
    <source>
        <dbReference type="Ensembl" id="ENSSMRP00000012946.1"/>
    </source>
</evidence>
<protein>
    <submittedName>
        <fullName evidence="1">Uncharacterized protein</fullName>
    </submittedName>
</protein>
<sequence length="153" mass="17187">TNNKVGALQNNDTLKIKNTTSNILAPLPPWNISEAFIHTVHPGDMIGHSNFYPCQRMILTRMVHTERFSILVNLILEEICATAVSAQFQGDVISGKTDINQVITACIQNNIKEYKANRDSIKDISGFHGPQYVLIYGEIPNLWKLNQPSQPNR</sequence>
<dbReference type="Proteomes" id="UP000694421">
    <property type="component" value="Unplaced"/>
</dbReference>
<proteinExistence type="predicted"/>
<accession>A0A8D0BTE2</accession>
<keyword evidence="2" id="KW-1185">Reference proteome</keyword>
<reference evidence="1" key="2">
    <citation type="submission" date="2025-09" db="UniProtKB">
        <authorList>
            <consortium name="Ensembl"/>
        </authorList>
    </citation>
    <scope>IDENTIFICATION</scope>
</reference>
<dbReference type="Ensembl" id="ENSSMRT00000015083.1">
    <property type="protein sequence ID" value="ENSSMRP00000012946.1"/>
    <property type="gene ID" value="ENSSMRG00000010087.1"/>
</dbReference>
<dbReference type="AlphaFoldDB" id="A0A8D0BTE2"/>